<comment type="caution">
    <text evidence="3">The sequence shown here is derived from an EMBL/GenBank/DDBJ whole genome shotgun (WGS) entry which is preliminary data.</text>
</comment>
<name>A0A1V6PNM7_PENDC</name>
<dbReference type="STRING" id="69771.A0A1V6PNM7"/>
<dbReference type="AlphaFoldDB" id="A0A1V6PNM7"/>
<proteinExistence type="predicted"/>
<evidence type="ECO:0000313" key="3">
    <source>
        <dbReference type="EMBL" id="OQD78347.1"/>
    </source>
</evidence>
<reference evidence="4" key="1">
    <citation type="journal article" date="2017" name="Nat. Microbiol.">
        <title>Global analysis of biosynthetic gene clusters reveals vast potential of secondary metabolite production in Penicillium species.</title>
        <authorList>
            <person name="Nielsen J.C."/>
            <person name="Grijseels S."/>
            <person name="Prigent S."/>
            <person name="Ji B."/>
            <person name="Dainat J."/>
            <person name="Nielsen K.F."/>
            <person name="Frisvad J.C."/>
            <person name="Workman M."/>
            <person name="Nielsen J."/>
        </authorList>
    </citation>
    <scope>NUCLEOTIDE SEQUENCE [LARGE SCALE GENOMIC DNA]</scope>
    <source>
        <strain evidence="4">IBT 11843</strain>
    </source>
</reference>
<feature type="compositionally biased region" description="Basic residues" evidence="1">
    <location>
        <begin position="254"/>
        <end position="263"/>
    </location>
</feature>
<protein>
    <recommendedName>
        <fullName evidence="2">FCP1 homology domain-containing protein</fullName>
    </recommendedName>
</protein>
<feature type="region of interest" description="Disordered" evidence="1">
    <location>
        <begin position="562"/>
        <end position="681"/>
    </location>
</feature>
<dbReference type="PANTHER" id="PTHR12210">
    <property type="entry name" value="DULLARD PROTEIN PHOSPHATASE"/>
    <property type="match status" value="1"/>
</dbReference>
<dbReference type="PROSITE" id="PS50969">
    <property type="entry name" value="FCP1"/>
    <property type="match status" value="1"/>
</dbReference>
<feature type="compositionally biased region" description="Basic residues" evidence="1">
    <location>
        <begin position="580"/>
        <end position="595"/>
    </location>
</feature>
<evidence type="ECO:0000256" key="1">
    <source>
        <dbReference type="SAM" id="MobiDB-lite"/>
    </source>
</evidence>
<dbReference type="InterPro" id="IPR023214">
    <property type="entry name" value="HAD_sf"/>
</dbReference>
<sequence length="681" mass="75254">MSRWARPPLPCISFFRPTYATPCYRESGQAAISVSNSFPRSDCTPVKLPRTKRLKRAASAAGLPAPQDRAPRVSQYVTAQNTVSVPMGAMNGEGGPSWPVPPYYAGDYPAQSVGEHNAQASASPHPASFGHISHDPYYNGQNEGNPYNYMVNHPNADGTPLSQLPNPPTFDTFNVPWWDPSNIPDNGNPAPAIPLINPAIFNPAMGLPPPPFPMLPFNTMLPFQGAQPMSTMAKPGRQRSSTPPVTKPVPDKKYMKRASRTPRRCNSPRPLLIILDLNGTLILRNHKRLPPSFKRRTGLKGFLEQLTRKYSVMVWSSSKPQTVDAICERLFPGDKAKRLVAQWGRDRFGLTSAQYNSKLQVYKELHKVWASPEIQARYPGNDPAESTFREGHRWDQSNTILIDDSKLKALSEPYNILEIPEFTKDAVIGESTLFENVLTRLDYLSHHDDVSKVFRMWNEQATKEKRSILDIELPPREEAGPVEIHDDEDGGVSLSQISATEQARARIQAQDTTAQGESNTGGEEMYRVKKPRRVRRQEAAMRKALHENAEEAGVPYDGVQAKAEAAPPSTENAPSTANPSKKKKKKKKNKGKKGKAVTEPAEPTPEPTGPRYNLRSHGGVGTTEPTNTDYDPEHTSPAIDPVIDLTKTAPDLDPRSPSPVSEAGSRNSLLDRLEEGLGLSR</sequence>
<feature type="domain" description="FCP1 homology" evidence="2">
    <location>
        <begin position="266"/>
        <end position="444"/>
    </location>
</feature>
<dbReference type="SUPFAM" id="SSF56784">
    <property type="entry name" value="HAD-like"/>
    <property type="match status" value="1"/>
</dbReference>
<feature type="region of interest" description="Disordered" evidence="1">
    <location>
        <begin position="229"/>
        <end position="263"/>
    </location>
</feature>
<feature type="compositionally biased region" description="Polar residues" evidence="1">
    <location>
        <begin position="509"/>
        <end position="521"/>
    </location>
</feature>
<dbReference type="InterPro" id="IPR004274">
    <property type="entry name" value="FCP1_dom"/>
</dbReference>
<dbReference type="InterPro" id="IPR050365">
    <property type="entry name" value="TIM50"/>
</dbReference>
<dbReference type="EMBL" id="MDYL01000001">
    <property type="protein sequence ID" value="OQD78347.1"/>
    <property type="molecule type" value="Genomic_DNA"/>
</dbReference>
<evidence type="ECO:0000313" key="4">
    <source>
        <dbReference type="Proteomes" id="UP000191522"/>
    </source>
</evidence>
<dbReference type="Pfam" id="PF03031">
    <property type="entry name" value="NIF"/>
    <property type="match status" value="1"/>
</dbReference>
<gene>
    <name evidence="3" type="ORF">PENDEC_c001G06721</name>
</gene>
<dbReference type="SMART" id="SM00577">
    <property type="entry name" value="CPDc"/>
    <property type="match status" value="1"/>
</dbReference>
<keyword evidence="4" id="KW-1185">Reference proteome</keyword>
<evidence type="ECO:0000259" key="2">
    <source>
        <dbReference type="PROSITE" id="PS50969"/>
    </source>
</evidence>
<accession>A0A1V6PNM7</accession>
<organism evidence="3 4">
    <name type="scientific">Penicillium decumbens</name>
    <dbReference type="NCBI Taxonomy" id="69771"/>
    <lineage>
        <taxon>Eukaryota</taxon>
        <taxon>Fungi</taxon>
        <taxon>Dikarya</taxon>
        <taxon>Ascomycota</taxon>
        <taxon>Pezizomycotina</taxon>
        <taxon>Eurotiomycetes</taxon>
        <taxon>Eurotiomycetidae</taxon>
        <taxon>Eurotiales</taxon>
        <taxon>Aspergillaceae</taxon>
        <taxon>Penicillium</taxon>
    </lineage>
</organism>
<dbReference type="OrthoDB" id="1711508at2759"/>
<dbReference type="InterPro" id="IPR036412">
    <property type="entry name" value="HAD-like_sf"/>
</dbReference>
<feature type="region of interest" description="Disordered" evidence="1">
    <location>
        <begin position="500"/>
        <end position="541"/>
    </location>
</feature>
<dbReference type="Gene3D" id="3.40.50.1000">
    <property type="entry name" value="HAD superfamily/HAD-like"/>
    <property type="match status" value="1"/>
</dbReference>
<feature type="compositionally biased region" description="Polar residues" evidence="1">
    <location>
        <begin position="569"/>
        <end position="579"/>
    </location>
</feature>
<dbReference type="Proteomes" id="UP000191522">
    <property type="component" value="Unassembled WGS sequence"/>
</dbReference>